<evidence type="ECO:0000313" key="3">
    <source>
        <dbReference type="Proteomes" id="UP001214043"/>
    </source>
</evidence>
<dbReference type="PRINTS" id="PR00081">
    <property type="entry name" value="GDHRDH"/>
</dbReference>
<dbReference type="PRINTS" id="PR00080">
    <property type="entry name" value="SDRFAMILY"/>
</dbReference>
<dbReference type="InterPro" id="IPR036291">
    <property type="entry name" value="NAD(P)-bd_dom_sf"/>
</dbReference>
<dbReference type="Proteomes" id="UP001214043">
    <property type="component" value="Chromosome"/>
</dbReference>
<organism evidence="2 3">
    <name type="scientific">Hyphococcus flavus</name>
    <dbReference type="NCBI Taxonomy" id="1866326"/>
    <lineage>
        <taxon>Bacteria</taxon>
        <taxon>Pseudomonadati</taxon>
        <taxon>Pseudomonadota</taxon>
        <taxon>Alphaproteobacteria</taxon>
        <taxon>Parvularculales</taxon>
        <taxon>Parvularculaceae</taxon>
        <taxon>Hyphococcus</taxon>
    </lineage>
</organism>
<sequence length="260" mass="27076">MERFSSKTVAISGGASGIGRAAAKAFSSEGAIVYILDQNDLLAEKTVAEIGSFARFKHVNVKDEAHWIGALDAIASETGGLDVLVNSAGVGARATFDECNLESWNHVIGVNLTGAFLGCKHAFRIMRASGRGGAIVNLSSVAAHWSTEDGAAYSASKGGLKLLTQSVALAAAHEKLGIRCNAVEPTSTDTELLDPMAESLGGREKLREVMGSKIPMGRMVRPEEVAAAILFLASDDASMINGIGLPVDGAVLSGMVGRYR</sequence>
<dbReference type="GO" id="GO:0016616">
    <property type="term" value="F:oxidoreductase activity, acting on the CH-OH group of donors, NAD or NADP as acceptor"/>
    <property type="evidence" value="ECO:0007669"/>
    <property type="project" value="TreeGrafter"/>
</dbReference>
<dbReference type="FunFam" id="3.40.50.720:FF:000084">
    <property type="entry name" value="Short-chain dehydrogenase reductase"/>
    <property type="match status" value="1"/>
</dbReference>
<dbReference type="RefSeq" id="WP_274491900.1">
    <property type="nucleotide sequence ID" value="NZ_CP118166.1"/>
</dbReference>
<dbReference type="Gene3D" id="3.40.50.720">
    <property type="entry name" value="NAD(P)-binding Rossmann-like Domain"/>
    <property type="match status" value="1"/>
</dbReference>
<dbReference type="SUPFAM" id="SSF51735">
    <property type="entry name" value="NAD(P)-binding Rossmann-fold domains"/>
    <property type="match status" value="1"/>
</dbReference>
<accession>A0AAE9ZCU9</accession>
<gene>
    <name evidence="2" type="ORF">PUV54_09065</name>
</gene>
<dbReference type="InterPro" id="IPR002347">
    <property type="entry name" value="SDR_fam"/>
</dbReference>
<dbReference type="PROSITE" id="PS00061">
    <property type="entry name" value="ADH_SHORT"/>
    <property type="match status" value="1"/>
</dbReference>
<dbReference type="GO" id="GO:0030497">
    <property type="term" value="P:fatty acid elongation"/>
    <property type="evidence" value="ECO:0007669"/>
    <property type="project" value="TreeGrafter"/>
</dbReference>
<dbReference type="EMBL" id="CP118166">
    <property type="protein sequence ID" value="WDI30107.1"/>
    <property type="molecule type" value="Genomic_DNA"/>
</dbReference>
<evidence type="ECO:0000256" key="1">
    <source>
        <dbReference type="ARBA" id="ARBA00006484"/>
    </source>
</evidence>
<comment type="similarity">
    <text evidence="1">Belongs to the short-chain dehydrogenases/reductases (SDR) family.</text>
</comment>
<dbReference type="AlphaFoldDB" id="A0AAE9ZCU9"/>
<dbReference type="KEGG" id="hfl:PUV54_09065"/>
<dbReference type="PANTHER" id="PTHR42760:SF40">
    <property type="entry name" value="3-OXOACYL-[ACYL-CARRIER-PROTEIN] REDUCTASE, CHLOROPLASTIC"/>
    <property type="match status" value="1"/>
</dbReference>
<dbReference type="PANTHER" id="PTHR42760">
    <property type="entry name" value="SHORT-CHAIN DEHYDROGENASES/REDUCTASES FAMILY MEMBER"/>
    <property type="match status" value="1"/>
</dbReference>
<dbReference type="InterPro" id="IPR020904">
    <property type="entry name" value="Sc_DH/Rdtase_CS"/>
</dbReference>
<proteinExistence type="inferred from homology"/>
<evidence type="ECO:0000313" key="2">
    <source>
        <dbReference type="EMBL" id="WDI30107.1"/>
    </source>
</evidence>
<keyword evidence="3" id="KW-1185">Reference proteome</keyword>
<name>A0AAE9ZCU9_9PROT</name>
<dbReference type="Pfam" id="PF13561">
    <property type="entry name" value="adh_short_C2"/>
    <property type="match status" value="1"/>
</dbReference>
<protein>
    <submittedName>
        <fullName evidence="2">SDR family oxidoreductase</fullName>
    </submittedName>
</protein>
<reference evidence="2" key="1">
    <citation type="submission" date="2023-02" db="EMBL/GenBank/DDBJ databases">
        <title>Genome sequence of Hyphococcus flavus.</title>
        <authorList>
            <person name="Rong J.-C."/>
            <person name="Zhao Q."/>
            <person name="Yi M."/>
            <person name="Wu J.-Y."/>
        </authorList>
    </citation>
    <scope>NUCLEOTIDE SEQUENCE</scope>
    <source>
        <strain evidence="2">MCCC 1K03223</strain>
    </source>
</reference>